<reference evidence="1 2" key="1">
    <citation type="submission" date="2019-03" db="EMBL/GenBank/DDBJ databases">
        <title>Genomic Encyclopedia of Archaeal and Bacterial Type Strains, Phase II (KMG-II): from individual species to whole genera.</title>
        <authorList>
            <person name="Goeker M."/>
        </authorList>
    </citation>
    <scope>NUCLEOTIDE SEQUENCE [LARGE SCALE GENOMIC DNA]</scope>
    <source>
        <strain evidence="1 2">DSM 15388</strain>
    </source>
</reference>
<proteinExistence type="predicted"/>
<comment type="caution">
    <text evidence="1">The sequence shown here is derived from an EMBL/GenBank/DDBJ whole genome shotgun (WGS) entry which is preliminary data.</text>
</comment>
<sequence>MNSSIKLPDYLQNITFNKFRAPATSLETDLPFELLEPRIFERLCCDLVHKRLNLTLTDEVIDILPIGESGQKQYGADIFLKNNENGKGEVTLYEVKRVKSYTLSDYKKAVSRFLNNYDNWGFDITQFNLFVADNISAESIALWQREAMKLSKKNISYRVIPSSTLNKWIRRFPELVYKYFHPAWTEMLFGESAIWHLEKYGIWSYEEPACWVNYTTPKKTLYHDTLTYINDHVKIHAYLPTIEKNSASCFIEFRNGRFSHVLLTLNHKQLVNNFFVAANFPINETSRPFLTKRIDSDDYYCDIGNCRISLTLHEAESFCEALDVCSEEYCQNVENIEDTWRSKNFNYHINSTENIPMLKVNRSLWSLLLDFSRYHDAFNTTGPWSIFDSCPGWLKVYTKHASKNMDAGYHVFITPMGDDNSFSNFRKSDDDVILTWQPPNDRALSTDNAIINPRRYWDIETTHNWIRFELIPRALEWEKEIRKKPLKERVKSIVLRSNGQFPNYDPQKYSKSLFTESPSSKINTSGSVKSLLFVVNELQSFFNRHVNSAYIDHDSYKNLFHVLSEVLSKSDSNDFSYLHGNLSYLEASDMSSLIRSIREHPYGEKSGCGNSFRIDCVLRCIQVSLRDYKSHLNNYEIRGLINDLTPLIKIVERRMLLIRQTRFFNQ</sequence>
<dbReference type="RefSeq" id="WP_132703011.1">
    <property type="nucleotide sequence ID" value="NZ_SLZR01000017.1"/>
</dbReference>
<protein>
    <submittedName>
        <fullName evidence="1">Uncharacterized protein</fullName>
    </submittedName>
</protein>
<dbReference type="EMBL" id="SLZR01000017">
    <property type="protein sequence ID" value="TCS38080.1"/>
    <property type="molecule type" value="Genomic_DNA"/>
</dbReference>
<dbReference type="AlphaFoldDB" id="A0A4V2UIZ6"/>
<dbReference type="Proteomes" id="UP000295793">
    <property type="component" value="Unassembled WGS sequence"/>
</dbReference>
<evidence type="ECO:0000313" key="1">
    <source>
        <dbReference type="EMBL" id="TCS38080.1"/>
    </source>
</evidence>
<evidence type="ECO:0000313" key="2">
    <source>
        <dbReference type="Proteomes" id="UP000295793"/>
    </source>
</evidence>
<keyword evidence="2" id="KW-1185">Reference proteome</keyword>
<dbReference type="OrthoDB" id="7032596at2"/>
<accession>A0A4V2UIZ6</accession>
<name>A0A4V2UIZ6_9GAMM</name>
<organism evidence="1 2">
    <name type="scientific">Reinekea marinisedimentorum</name>
    <dbReference type="NCBI Taxonomy" id="230495"/>
    <lineage>
        <taxon>Bacteria</taxon>
        <taxon>Pseudomonadati</taxon>
        <taxon>Pseudomonadota</taxon>
        <taxon>Gammaproteobacteria</taxon>
        <taxon>Oceanospirillales</taxon>
        <taxon>Saccharospirillaceae</taxon>
        <taxon>Reinekea</taxon>
    </lineage>
</organism>
<gene>
    <name evidence="1" type="ORF">BCF53_1175</name>
</gene>